<dbReference type="Proteomes" id="UP001143910">
    <property type="component" value="Unassembled WGS sequence"/>
</dbReference>
<organism evidence="1 2">
    <name type="scientific">Zarea fungicola</name>
    <dbReference type="NCBI Taxonomy" id="93591"/>
    <lineage>
        <taxon>Eukaryota</taxon>
        <taxon>Fungi</taxon>
        <taxon>Dikarya</taxon>
        <taxon>Ascomycota</taxon>
        <taxon>Pezizomycotina</taxon>
        <taxon>Sordariomycetes</taxon>
        <taxon>Hypocreomycetidae</taxon>
        <taxon>Hypocreales</taxon>
        <taxon>Cordycipitaceae</taxon>
        <taxon>Zarea</taxon>
    </lineage>
</organism>
<name>A0ACC1MZB5_9HYPO</name>
<evidence type="ECO:0000313" key="1">
    <source>
        <dbReference type="EMBL" id="KAJ2972322.1"/>
    </source>
</evidence>
<dbReference type="EMBL" id="JANJQO010001173">
    <property type="protein sequence ID" value="KAJ2972322.1"/>
    <property type="molecule type" value="Genomic_DNA"/>
</dbReference>
<reference evidence="1" key="1">
    <citation type="submission" date="2022-08" db="EMBL/GenBank/DDBJ databases">
        <title>Genome Sequence of Lecanicillium fungicola.</title>
        <authorList>
            <person name="Buettner E."/>
        </authorList>
    </citation>
    <scope>NUCLEOTIDE SEQUENCE</scope>
    <source>
        <strain evidence="1">Babe33</strain>
    </source>
</reference>
<accession>A0ACC1MZB5</accession>
<evidence type="ECO:0000313" key="2">
    <source>
        <dbReference type="Proteomes" id="UP001143910"/>
    </source>
</evidence>
<proteinExistence type="predicted"/>
<keyword evidence="2" id="KW-1185">Reference proteome</keyword>
<gene>
    <name evidence="1" type="ORF">NQ176_g7225</name>
</gene>
<comment type="caution">
    <text evidence="1">The sequence shown here is derived from an EMBL/GenBank/DDBJ whole genome shotgun (WGS) entry which is preliminary data.</text>
</comment>
<protein>
    <submittedName>
        <fullName evidence="1">Uncharacterized protein</fullName>
    </submittedName>
</protein>
<sequence length="296" mass="32401">MDEDAEGEDELDMDAEGEELDADGDVDMDIQPPRRGKATSIKVSRSANPRTAARAAASRIIADDDDDDGDDDDDELSEPDSDLGDETMGAGDEPVADEDAEGEEIEVAGDGDEEEEEEDEEEDEEQEDEEDEEDGETGVAGPEPDSDDDGSLVGTPDLAKMTKRQRARFDEQPQEYMKLSDEVQAKKVFTAEELSMRRQEMARRRRNLSEKRNEEVKMETINKLLKKQAPKTSKKRSGSVDLDVGPPPTLIRWVSNKNGSKVSVPNEVMAGPVGEIFGPPGQGSNLNGSKLVQEVA</sequence>